<evidence type="ECO:0000256" key="7">
    <source>
        <dbReference type="SAM" id="Phobius"/>
    </source>
</evidence>
<proteinExistence type="inferred from homology"/>
<dbReference type="GO" id="GO:0016020">
    <property type="term" value="C:membrane"/>
    <property type="evidence" value="ECO:0007669"/>
    <property type="project" value="UniProtKB-SubCell"/>
</dbReference>
<evidence type="ECO:0000259" key="8">
    <source>
        <dbReference type="Pfam" id="PF02397"/>
    </source>
</evidence>
<sequence length="452" mass="51729">MEGRQKKHTFLSGVAAVCAVLFLTAAMIAGIYVEQVLWGLPDRVNFRQCLPWFVLFSVGILYFNSVFDLSRRMHHLAFSVFGSVLLVNIFMMSLPFFEVLYYVQITTLFLMVLFECLAMAGWILLFHRLWYRYNPPLSTVLFCSDGKRGREIAEKINRRTAANRVERVLPYGSEQDILSALAKYPAAVLVSPPPEIKNFVALDCWDSGRELIVVPDIYELVIHNAVLTQFDDLMAYRAKSIGLTPEQRFFKRAADIAGAFLALVLLSPLFLVVSVIVKQDGGPVFFSQNRVTLGDKVFRLYKFRTMVPDAERETGPVLAQRDDPRITRPGRWLRRTRIDEIPQFWNVLKGDMSLVGPRPEREHFIELYSRTLPEYQYRTKVRAGLTGMAHVIGKYNTTPEERILLDLTYIQNFSFFLDLKILAETVRVVCTKGYAEGVDTAPAAPEKEKERV</sequence>
<feature type="transmembrane region" description="Helical" evidence="7">
    <location>
        <begin position="103"/>
        <end position="125"/>
    </location>
</feature>
<dbReference type="OrthoDB" id="9808602at2"/>
<dbReference type="InterPro" id="IPR017475">
    <property type="entry name" value="EPS_sugar_tfrase"/>
</dbReference>
<evidence type="ECO:0000256" key="5">
    <source>
        <dbReference type="ARBA" id="ARBA00022989"/>
    </source>
</evidence>
<dbReference type="AlphaFoldDB" id="A0A1W2BLG8"/>
<dbReference type="GO" id="GO:0016780">
    <property type="term" value="F:phosphotransferase activity, for other substituted phosphate groups"/>
    <property type="evidence" value="ECO:0007669"/>
    <property type="project" value="TreeGrafter"/>
</dbReference>
<gene>
    <name evidence="9" type="ORF">SAMN02745168_2276</name>
</gene>
<keyword evidence="3 9" id="KW-0808">Transferase</keyword>
<keyword evidence="5 7" id="KW-1133">Transmembrane helix</keyword>
<organism evidence="9 10">
    <name type="scientific">Papillibacter cinnamivorans DSM 12816</name>
    <dbReference type="NCBI Taxonomy" id="1122930"/>
    <lineage>
        <taxon>Bacteria</taxon>
        <taxon>Bacillati</taxon>
        <taxon>Bacillota</taxon>
        <taxon>Clostridia</taxon>
        <taxon>Eubacteriales</taxon>
        <taxon>Oscillospiraceae</taxon>
        <taxon>Papillibacter</taxon>
    </lineage>
</organism>
<comment type="subcellular location">
    <subcellularLocation>
        <location evidence="1">Membrane</location>
        <topology evidence="1">Multi-pass membrane protein</topology>
    </subcellularLocation>
</comment>
<keyword evidence="6 7" id="KW-0472">Membrane</keyword>
<feature type="transmembrane region" description="Helical" evidence="7">
    <location>
        <begin position="76"/>
        <end position="97"/>
    </location>
</feature>
<feature type="transmembrane region" description="Helical" evidence="7">
    <location>
        <begin position="12"/>
        <end position="33"/>
    </location>
</feature>
<feature type="transmembrane region" description="Helical" evidence="7">
    <location>
        <begin position="45"/>
        <end position="64"/>
    </location>
</feature>
<evidence type="ECO:0000256" key="6">
    <source>
        <dbReference type="ARBA" id="ARBA00023136"/>
    </source>
</evidence>
<evidence type="ECO:0000256" key="2">
    <source>
        <dbReference type="ARBA" id="ARBA00006464"/>
    </source>
</evidence>
<dbReference type="PANTHER" id="PTHR30576:SF0">
    <property type="entry name" value="UNDECAPRENYL-PHOSPHATE N-ACETYLGALACTOSAMINYL 1-PHOSPHATE TRANSFERASE-RELATED"/>
    <property type="match status" value="1"/>
</dbReference>
<name>A0A1W2BLG8_9FIRM</name>
<dbReference type="PANTHER" id="PTHR30576">
    <property type="entry name" value="COLANIC BIOSYNTHESIS UDP-GLUCOSE LIPID CARRIER TRANSFERASE"/>
    <property type="match status" value="1"/>
</dbReference>
<reference evidence="9 10" key="1">
    <citation type="submission" date="2017-04" db="EMBL/GenBank/DDBJ databases">
        <authorList>
            <person name="Afonso C.L."/>
            <person name="Miller P.J."/>
            <person name="Scott M.A."/>
            <person name="Spackman E."/>
            <person name="Goraichik I."/>
            <person name="Dimitrov K.M."/>
            <person name="Suarez D.L."/>
            <person name="Swayne D.E."/>
        </authorList>
    </citation>
    <scope>NUCLEOTIDE SEQUENCE [LARGE SCALE GENOMIC DNA]</scope>
    <source>
        <strain evidence="9 10">DSM 12816</strain>
    </source>
</reference>
<dbReference type="NCBIfam" id="TIGR03025">
    <property type="entry name" value="EPS_sugtrans"/>
    <property type="match status" value="1"/>
</dbReference>
<feature type="transmembrane region" description="Helical" evidence="7">
    <location>
        <begin position="256"/>
        <end position="277"/>
    </location>
</feature>
<accession>A0A1W2BLG8</accession>
<comment type="similarity">
    <text evidence="2">Belongs to the bacterial sugar transferase family.</text>
</comment>
<dbReference type="Proteomes" id="UP000192790">
    <property type="component" value="Unassembled WGS sequence"/>
</dbReference>
<evidence type="ECO:0000256" key="3">
    <source>
        <dbReference type="ARBA" id="ARBA00022679"/>
    </source>
</evidence>
<dbReference type="RefSeq" id="WP_084234940.1">
    <property type="nucleotide sequence ID" value="NZ_FWXW01000005.1"/>
</dbReference>
<evidence type="ECO:0000313" key="9">
    <source>
        <dbReference type="EMBL" id="SMC73522.1"/>
    </source>
</evidence>
<feature type="domain" description="Bacterial sugar transferase" evidence="8">
    <location>
        <begin position="251"/>
        <end position="430"/>
    </location>
</feature>
<dbReference type="EMBL" id="FWXW01000005">
    <property type="protein sequence ID" value="SMC73522.1"/>
    <property type="molecule type" value="Genomic_DNA"/>
</dbReference>
<evidence type="ECO:0000256" key="4">
    <source>
        <dbReference type="ARBA" id="ARBA00022692"/>
    </source>
</evidence>
<dbReference type="Pfam" id="PF02397">
    <property type="entry name" value="Bac_transf"/>
    <property type="match status" value="1"/>
</dbReference>
<evidence type="ECO:0000256" key="1">
    <source>
        <dbReference type="ARBA" id="ARBA00004141"/>
    </source>
</evidence>
<keyword evidence="4 7" id="KW-0812">Transmembrane</keyword>
<dbReference type="STRING" id="1122930.SAMN02745168_2276"/>
<protein>
    <submittedName>
        <fullName evidence="9">Exopolysaccharide biosynthesis polyprenyl glycosylphosphotransferase</fullName>
    </submittedName>
</protein>
<keyword evidence="10" id="KW-1185">Reference proteome</keyword>
<evidence type="ECO:0000313" key="10">
    <source>
        <dbReference type="Proteomes" id="UP000192790"/>
    </source>
</evidence>
<dbReference type="InterPro" id="IPR003362">
    <property type="entry name" value="Bact_transf"/>
</dbReference>